<dbReference type="EMBL" id="CP000463">
    <property type="protein sequence ID" value="ABJ05001.1"/>
    <property type="molecule type" value="Genomic_DNA"/>
</dbReference>
<dbReference type="HOGENOM" id="CLU_147397_0_1_5"/>
<reference evidence="2" key="1">
    <citation type="submission" date="2006-09" db="EMBL/GenBank/DDBJ databases">
        <title>Complete sequence of Rhodopseudomonas palustris BisA53.</title>
        <authorList>
            <consortium name="US DOE Joint Genome Institute"/>
            <person name="Copeland A."/>
            <person name="Lucas S."/>
            <person name="Lapidus A."/>
            <person name="Barry K."/>
            <person name="Detter J.C."/>
            <person name="Glavina del Rio T."/>
            <person name="Hammon N."/>
            <person name="Israni S."/>
            <person name="Dalin E."/>
            <person name="Tice H."/>
            <person name="Pitluck S."/>
            <person name="Chain P."/>
            <person name="Malfatti S."/>
            <person name="Shin M."/>
            <person name="Vergez L."/>
            <person name="Schmutz J."/>
            <person name="Larimer F."/>
            <person name="Land M."/>
            <person name="Hauser L."/>
            <person name="Pelletier D.A."/>
            <person name="Kyrpides N."/>
            <person name="Kim E."/>
            <person name="Harwood C.S."/>
            <person name="Oda Y."/>
            <person name="Richardson P."/>
        </authorList>
    </citation>
    <scope>NUCLEOTIDE SEQUENCE [LARGE SCALE GENOMIC DNA]</scope>
    <source>
        <strain evidence="2">BisA53</strain>
    </source>
</reference>
<dbReference type="InterPro" id="IPR011051">
    <property type="entry name" value="RmlC_Cupin_sf"/>
</dbReference>
<dbReference type="InterPro" id="IPR014710">
    <property type="entry name" value="RmlC-like_jellyroll"/>
</dbReference>
<organism evidence="2">
    <name type="scientific">Rhodopseudomonas palustris (strain BisA53)</name>
    <dbReference type="NCBI Taxonomy" id="316055"/>
    <lineage>
        <taxon>Bacteria</taxon>
        <taxon>Pseudomonadati</taxon>
        <taxon>Pseudomonadota</taxon>
        <taxon>Alphaproteobacteria</taxon>
        <taxon>Hyphomicrobiales</taxon>
        <taxon>Nitrobacteraceae</taxon>
        <taxon>Rhodopseudomonas</taxon>
    </lineage>
</organism>
<dbReference type="Gene3D" id="2.60.120.10">
    <property type="entry name" value="Jelly Rolls"/>
    <property type="match status" value="1"/>
</dbReference>
<accession>Q07ST3</accession>
<gene>
    <name evidence="2" type="ordered locus">RPE_1046</name>
</gene>
<evidence type="ECO:0000313" key="2">
    <source>
        <dbReference type="EMBL" id="ABJ05001.1"/>
    </source>
</evidence>
<dbReference type="InterPro" id="IPR013096">
    <property type="entry name" value="Cupin_2"/>
</dbReference>
<dbReference type="KEGG" id="rpe:RPE_1046"/>
<feature type="domain" description="Cupin type-2" evidence="1">
    <location>
        <begin position="50"/>
        <end position="117"/>
    </location>
</feature>
<name>Q07ST3_RHOP5</name>
<dbReference type="STRING" id="316055.RPE_1046"/>
<dbReference type="eggNOG" id="COG0662">
    <property type="taxonomic scope" value="Bacteria"/>
</dbReference>
<dbReference type="AlphaFoldDB" id="Q07ST3"/>
<dbReference type="Pfam" id="PF07883">
    <property type="entry name" value="Cupin_2"/>
    <property type="match status" value="1"/>
</dbReference>
<sequence length="120" mass="13379">MLILSHCPLRVPAMLTGHLLDPLPAPARDESLETLLARGEVRIERIVSTGQSSPPGFWYDQDETEFVVLLAGAATLRFEEDDSLLTLVPGSYVEIPPHCRHRVEATEAEPPTVWLTMFFP</sequence>
<proteinExistence type="predicted"/>
<protein>
    <submittedName>
        <fullName evidence="2">Cupin 2, conserved barrel domain protein</fullName>
    </submittedName>
</protein>
<dbReference type="CDD" id="cd06981">
    <property type="entry name" value="cupin_reut_a1446"/>
    <property type="match status" value="1"/>
</dbReference>
<dbReference type="SUPFAM" id="SSF51182">
    <property type="entry name" value="RmlC-like cupins"/>
    <property type="match status" value="1"/>
</dbReference>
<evidence type="ECO:0000259" key="1">
    <source>
        <dbReference type="Pfam" id="PF07883"/>
    </source>
</evidence>